<evidence type="ECO:0000313" key="1">
    <source>
        <dbReference type="EMBL" id="MFC6791291.1"/>
    </source>
</evidence>
<reference evidence="2" key="1">
    <citation type="journal article" date="2019" name="Int. J. Syst. Evol. Microbiol.">
        <title>The Global Catalogue of Microorganisms (GCM) 10K type strain sequencing project: providing services to taxonomists for standard genome sequencing and annotation.</title>
        <authorList>
            <consortium name="The Broad Institute Genomics Platform"/>
            <consortium name="The Broad Institute Genome Sequencing Center for Infectious Disease"/>
            <person name="Wu L."/>
            <person name="Ma J."/>
        </authorList>
    </citation>
    <scope>NUCLEOTIDE SEQUENCE [LARGE SCALE GENOMIC DNA]</scope>
    <source>
        <strain evidence="2">CCUG 48316</strain>
    </source>
</reference>
<dbReference type="Pfam" id="PF21973">
    <property type="entry name" value="DUF6925"/>
    <property type="match status" value="1"/>
</dbReference>
<accession>A0ABW2BPH4</accession>
<sequence length="304" mass="32972">MRQTAHEARDAAAHALLRGALEDSGTGWTFGSFGALAQFRRDSGEAVTPVRDGRLGHVTRRGAIVLTPCPELRPLAYETAFVSGWSHAVALCLPEEACAMAGRDAFTELGPDREAAREEDRQAILFDLGLGLRAVDACLRVSDPALLALLRARNEPKLAQAIADQPVVFLTRIGRIEVYPQPEDAPRDKRVFIEKQVLRARRTHPATAPIPEGYVPCGALHPPHPCKDAQGRTIPFERMRHDAFQALLDRWGDPALVAVKRAAEAGSAPPPGPGLRNRYLRAALRAAGVQAPYLRGDASLRSDG</sequence>
<organism evidence="1 2">
    <name type="scientific">Methylobacterium komagatae</name>
    <dbReference type="NCBI Taxonomy" id="374425"/>
    <lineage>
        <taxon>Bacteria</taxon>
        <taxon>Pseudomonadati</taxon>
        <taxon>Pseudomonadota</taxon>
        <taxon>Alphaproteobacteria</taxon>
        <taxon>Hyphomicrobiales</taxon>
        <taxon>Methylobacteriaceae</taxon>
        <taxon>Methylobacterium</taxon>
    </lineage>
</organism>
<dbReference type="Proteomes" id="UP001596292">
    <property type="component" value="Unassembled WGS sequence"/>
</dbReference>
<comment type="caution">
    <text evidence="1">The sequence shown here is derived from an EMBL/GenBank/DDBJ whole genome shotgun (WGS) entry which is preliminary data.</text>
</comment>
<dbReference type="InterPro" id="IPR053838">
    <property type="entry name" value="DUF6925"/>
</dbReference>
<dbReference type="EMBL" id="JBHSWN010000001">
    <property type="protein sequence ID" value="MFC6791291.1"/>
    <property type="molecule type" value="Genomic_DNA"/>
</dbReference>
<dbReference type="RefSeq" id="WP_378972007.1">
    <property type="nucleotide sequence ID" value="NZ_JBHSWN010000001.1"/>
</dbReference>
<protein>
    <submittedName>
        <fullName evidence="1">DUF6925 family protein</fullName>
    </submittedName>
</protein>
<evidence type="ECO:0000313" key="2">
    <source>
        <dbReference type="Proteomes" id="UP001596292"/>
    </source>
</evidence>
<gene>
    <name evidence="1" type="ORF">ACFQE0_17695</name>
</gene>
<keyword evidence="2" id="KW-1185">Reference proteome</keyword>
<name>A0ABW2BPH4_9HYPH</name>
<proteinExistence type="predicted"/>